<comment type="caution">
    <text evidence="2">The sequence shown here is derived from an EMBL/GenBank/DDBJ whole genome shotgun (WGS) entry which is preliminary data.</text>
</comment>
<organism evidence="2 3">
    <name type="scientific">candidate division CPR2 bacterium GW2011_GWC1_41_48</name>
    <dbReference type="NCBI Taxonomy" id="1618344"/>
    <lineage>
        <taxon>Bacteria</taxon>
        <taxon>Bacteria division CPR2</taxon>
    </lineage>
</organism>
<evidence type="ECO:0000313" key="3">
    <source>
        <dbReference type="Proteomes" id="UP000033869"/>
    </source>
</evidence>
<dbReference type="EMBL" id="LCBL01000005">
    <property type="protein sequence ID" value="KKS08696.1"/>
    <property type="molecule type" value="Genomic_DNA"/>
</dbReference>
<proteinExistence type="predicted"/>
<dbReference type="AlphaFoldDB" id="A0A0G0YGM6"/>
<gene>
    <name evidence="2" type="ORF">UU65_C0005G0007</name>
</gene>
<evidence type="ECO:0000259" key="1">
    <source>
        <dbReference type="Pfam" id="PF09851"/>
    </source>
</evidence>
<dbReference type="Pfam" id="PF09851">
    <property type="entry name" value="SHOCT"/>
    <property type="match status" value="1"/>
</dbReference>
<evidence type="ECO:0000313" key="2">
    <source>
        <dbReference type="EMBL" id="KKS08696.1"/>
    </source>
</evidence>
<dbReference type="Proteomes" id="UP000033869">
    <property type="component" value="Unassembled WGS sequence"/>
</dbReference>
<sequence>MKEIGIKLSPIVRKVLNDYLDDDEKVFDAISSVWSIYRGTDILFYTDIRLVRVRKRPWRLDVDSFYYDDDPVLELDAGPVLDTLKINFKGESAFEMPIFSSRRDEVLGFVHRAEKHIQKHRQPDITEGLIGREKMFKEQLTGLAELKEKGIITEEEFLKKKKEILRKM</sequence>
<feature type="domain" description="SHOCT" evidence="1">
    <location>
        <begin position="138"/>
        <end position="165"/>
    </location>
</feature>
<reference evidence="2 3" key="1">
    <citation type="journal article" date="2015" name="Nature">
        <title>rRNA introns, odd ribosomes, and small enigmatic genomes across a large radiation of phyla.</title>
        <authorList>
            <person name="Brown C.T."/>
            <person name="Hug L.A."/>
            <person name="Thomas B.C."/>
            <person name="Sharon I."/>
            <person name="Castelle C.J."/>
            <person name="Singh A."/>
            <person name="Wilkins M.J."/>
            <person name="Williams K.H."/>
            <person name="Banfield J.F."/>
        </authorList>
    </citation>
    <scope>NUCLEOTIDE SEQUENCE [LARGE SCALE GENOMIC DNA]</scope>
</reference>
<dbReference type="InterPro" id="IPR018649">
    <property type="entry name" value="SHOCT"/>
</dbReference>
<protein>
    <recommendedName>
        <fullName evidence="1">SHOCT domain-containing protein</fullName>
    </recommendedName>
</protein>
<name>A0A0G0YGM6_UNCC2</name>
<accession>A0A0G0YGM6</accession>
<dbReference type="PATRIC" id="fig|1618344.3.peg.1059"/>